<comment type="caution">
    <text evidence="2">The sequence shown here is derived from an EMBL/GenBank/DDBJ whole genome shotgun (WGS) entry which is preliminary data.</text>
</comment>
<evidence type="ECO:0008006" key="4">
    <source>
        <dbReference type="Google" id="ProtNLM"/>
    </source>
</evidence>
<reference evidence="2 3" key="1">
    <citation type="journal article" date="2015" name="Genome Biol. Evol.">
        <title>Comparative Genomics of Listeria Sensu Lato: Genus-Wide Differences in Evolutionary Dynamics and the Progressive Gain of Complex, Potentially Pathogenicity-Related Traits through Lateral Gene Transfer.</title>
        <authorList>
            <person name="Chiara M."/>
            <person name="Caruso M."/>
            <person name="D'Erchia A.M."/>
            <person name="Manzari C."/>
            <person name="Fraccalvieri R."/>
            <person name="Goffredo E."/>
            <person name="Latorre L."/>
            <person name="Miccolupo A."/>
            <person name="Padalino I."/>
            <person name="Santagada G."/>
            <person name="Chiocco D."/>
            <person name="Pesole G."/>
            <person name="Horner D.S."/>
            <person name="Parisi A."/>
        </authorList>
    </citation>
    <scope>NUCLEOTIDE SEQUENCE [LARGE SCALE GENOMIC DNA]</scope>
    <source>
        <strain evidence="2 3">1991</strain>
    </source>
</reference>
<dbReference type="AlphaFoldDB" id="A0A0J8GDW7"/>
<dbReference type="RefSeq" id="WP_059140086.1">
    <property type="nucleotide sequence ID" value="NZ_KQ130616.1"/>
</dbReference>
<accession>A0A0J8GDW7</accession>
<keyword evidence="1" id="KW-1133">Transmembrane helix</keyword>
<gene>
    <name evidence="2" type="ORF">X560_1705</name>
</gene>
<evidence type="ECO:0000313" key="3">
    <source>
        <dbReference type="Proteomes" id="UP000052258"/>
    </source>
</evidence>
<dbReference type="OrthoDB" id="3173919at2"/>
<dbReference type="Pfam" id="PF13630">
    <property type="entry name" value="SdpI"/>
    <property type="match status" value="1"/>
</dbReference>
<keyword evidence="3" id="KW-1185">Reference proteome</keyword>
<dbReference type="Proteomes" id="UP000052258">
    <property type="component" value="Unassembled WGS sequence"/>
</dbReference>
<organism evidence="2 3">
    <name type="scientific">Listeria fleischmannii 1991</name>
    <dbReference type="NCBI Taxonomy" id="1430899"/>
    <lineage>
        <taxon>Bacteria</taxon>
        <taxon>Bacillati</taxon>
        <taxon>Bacillota</taxon>
        <taxon>Bacilli</taxon>
        <taxon>Bacillales</taxon>
        <taxon>Listeriaceae</taxon>
        <taxon>Listeria</taxon>
    </lineage>
</organism>
<keyword evidence="1" id="KW-0472">Membrane</keyword>
<sequence>MLDFLLPLLLIGLGVYFYFFTPENQNQTFAYRTKASLQSPETFHYAHRYLGMFWLVLGIGLWLVYLILSFIPLHFFVRSSLFFMLFLLTLFISIIMTEHKIKQ</sequence>
<proteinExistence type="predicted"/>
<feature type="transmembrane region" description="Helical" evidence="1">
    <location>
        <begin position="6"/>
        <end position="22"/>
    </location>
</feature>
<dbReference type="PATRIC" id="fig|1430899.3.peg.1742"/>
<dbReference type="InterPro" id="IPR025962">
    <property type="entry name" value="SdpI/YhfL"/>
</dbReference>
<feature type="transmembrane region" description="Helical" evidence="1">
    <location>
        <begin position="49"/>
        <end position="71"/>
    </location>
</feature>
<evidence type="ECO:0000256" key="1">
    <source>
        <dbReference type="SAM" id="Phobius"/>
    </source>
</evidence>
<feature type="transmembrane region" description="Helical" evidence="1">
    <location>
        <begin position="77"/>
        <end position="97"/>
    </location>
</feature>
<dbReference type="EMBL" id="AZHO01000021">
    <property type="protein sequence ID" value="KMT59164.1"/>
    <property type="molecule type" value="Genomic_DNA"/>
</dbReference>
<protein>
    <recommendedName>
        <fullName evidence="4">SdpI family protein</fullName>
    </recommendedName>
</protein>
<evidence type="ECO:0000313" key="2">
    <source>
        <dbReference type="EMBL" id="KMT59164.1"/>
    </source>
</evidence>
<keyword evidence="1" id="KW-0812">Transmembrane</keyword>
<name>A0A0J8GDW7_9LIST</name>